<gene>
    <name evidence="5" type="ORF">ROTO_14410</name>
</gene>
<dbReference type="RefSeq" id="WP_050662348.1">
    <property type="nucleotide sequence ID" value="NZ_CP118494.1"/>
</dbReference>
<evidence type="ECO:0008006" key="7">
    <source>
        <dbReference type="Google" id="ProtNLM"/>
    </source>
</evidence>
<dbReference type="InterPro" id="IPR037291">
    <property type="entry name" value="DUF4139"/>
</dbReference>
<reference evidence="6" key="1">
    <citation type="submission" date="2015-07" db="EMBL/GenBank/DDBJ databases">
        <title>Draft Genome Sequence of Roseovarius tolerans EL-164, a producer of N-Acylated Alanine Methyl Esters (NAMEs).</title>
        <authorList>
            <person name="Voget S."/>
            <person name="Bruns H."/>
            <person name="Wagner-Doebler I."/>
            <person name="Schulz S."/>
            <person name="Daniel R."/>
        </authorList>
    </citation>
    <scope>NUCLEOTIDE SEQUENCE [LARGE SCALE GENOMIC DNA]</scope>
    <source>
        <strain evidence="6">EL-164</strain>
    </source>
</reference>
<evidence type="ECO:0000313" key="5">
    <source>
        <dbReference type="EMBL" id="KNX41973.1"/>
    </source>
</evidence>
<accession>A0A0L6CWZ2</accession>
<keyword evidence="6" id="KW-1185">Reference proteome</keyword>
<dbReference type="Pfam" id="PF13600">
    <property type="entry name" value="DUF4140"/>
    <property type="match status" value="1"/>
</dbReference>
<feature type="domain" description="DUF4139" evidence="3">
    <location>
        <begin position="227"/>
        <end position="534"/>
    </location>
</feature>
<evidence type="ECO:0000259" key="3">
    <source>
        <dbReference type="Pfam" id="PF13598"/>
    </source>
</evidence>
<proteinExistence type="predicted"/>
<name>A0A0L6CWZ2_9RHOB</name>
<feature type="coiled-coil region" evidence="1">
    <location>
        <begin position="97"/>
        <end position="131"/>
    </location>
</feature>
<feature type="domain" description="DUF4140" evidence="4">
    <location>
        <begin position="29"/>
        <end position="135"/>
    </location>
</feature>
<comment type="caution">
    <text evidence="5">The sequence shown here is derived from an EMBL/GenBank/DDBJ whole genome shotgun (WGS) entry which is preliminary data.</text>
</comment>
<dbReference type="InterPro" id="IPR025554">
    <property type="entry name" value="DUF4140"/>
</dbReference>
<dbReference type="Proteomes" id="UP000037046">
    <property type="component" value="Unassembled WGS sequence"/>
</dbReference>
<protein>
    <recommendedName>
        <fullName evidence="7">Mucoidy inhibitor MuiA family protein</fullName>
    </recommendedName>
</protein>
<dbReference type="PATRIC" id="fig|74031.6.peg.1472"/>
<dbReference type="Pfam" id="PF13598">
    <property type="entry name" value="DUF4139"/>
    <property type="match status" value="1"/>
</dbReference>
<dbReference type="AlphaFoldDB" id="A0A0L6CWZ2"/>
<keyword evidence="1" id="KW-0175">Coiled coil</keyword>
<dbReference type="PANTHER" id="PTHR31005">
    <property type="entry name" value="DUF4139 DOMAIN-CONTAINING PROTEIN"/>
    <property type="match status" value="1"/>
</dbReference>
<evidence type="ECO:0000313" key="6">
    <source>
        <dbReference type="Proteomes" id="UP000037046"/>
    </source>
</evidence>
<sequence>MRALCLPLLLVASPALADDIALSSRVSAVTLYLQGATVIREVPFAAPAGTHDLILADLPRGTPLGSVRVSIDGARMGGVTTRRDYVPPRDMAESAELLAARAEVERLEEAMRTARARIDDIRLEAEAARARLAFLDRIGQGDGAAALEIDRLRALSQMIGTETLAARQTALEATRRADAAERALTDQQEALEAARKALKALVPEEEARAMLAVAVSADTATEGRMVVTYTIADAGWQPLYDLHLARASGALRIERGALVRQSTGENWQDVALTLSTARPSEQTQPGQIWPWVPRIVDPEEIRPLARQKGADALMSMAAPAAEMERAVVADADFDGLSVTYSYPGPVDVTTGADHVRLMLGSLEAQAEIVAQAVPMLDQTAYLMAEFTNETDEILLPTSQARFYLDGRYVGQRGLGLIAAGDEADLSFGPIDGLRLSRTLRDRNEGDRGLIRKSNEMTEAVAIEVENLTGMAWPLRVLDRVPVSEQNDLEITWSATPKPTEENVDDMRGILAWEFDLPAGETQTIRLDTAMEWPEGKVLR</sequence>
<feature type="signal peptide" evidence="2">
    <location>
        <begin position="1"/>
        <end position="17"/>
    </location>
</feature>
<organism evidence="5 6">
    <name type="scientific">Roseovarius tolerans</name>
    <dbReference type="NCBI Taxonomy" id="74031"/>
    <lineage>
        <taxon>Bacteria</taxon>
        <taxon>Pseudomonadati</taxon>
        <taxon>Pseudomonadota</taxon>
        <taxon>Alphaproteobacteria</taxon>
        <taxon>Rhodobacterales</taxon>
        <taxon>Roseobacteraceae</taxon>
        <taxon>Roseovarius</taxon>
    </lineage>
</organism>
<dbReference type="EMBL" id="LGVV01000014">
    <property type="protein sequence ID" value="KNX41973.1"/>
    <property type="molecule type" value="Genomic_DNA"/>
</dbReference>
<dbReference type="PANTHER" id="PTHR31005:SF8">
    <property type="entry name" value="DUF4139 DOMAIN-CONTAINING PROTEIN"/>
    <property type="match status" value="1"/>
</dbReference>
<feature type="coiled-coil region" evidence="1">
    <location>
        <begin position="170"/>
        <end position="197"/>
    </location>
</feature>
<dbReference type="OrthoDB" id="580912at2"/>
<evidence type="ECO:0000259" key="4">
    <source>
        <dbReference type="Pfam" id="PF13600"/>
    </source>
</evidence>
<dbReference type="InterPro" id="IPR011935">
    <property type="entry name" value="CHP02231"/>
</dbReference>
<feature type="chain" id="PRO_5005563202" description="Mucoidy inhibitor MuiA family protein" evidence="2">
    <location>
        <begin position="18"/>
        <end position="539"/>
    </location>
</feature>
<keyword evidence="2" id="KW-0732">Signal</keyword>
<dbReference type="NCBIfam" id="TIGR02231">
    <property type="entry name" value="mucoidy inhibitor MuiA family protein"/>
    <property type="match status" value="1"/>
</dbReference>
<evidence type="ECO:0000256" key="1">
    <source>
        <dbReference type="SAM" id="Coils"/>
    </source>
</evidence>
<evidence type="ECO:0000256" key="2">
    <source>
        <dbReference type="SAM" id="SignalP"/>
    </source>
</evidence>
<dbReference type="STRING" id="74031.SAMN04488077_11251"/>